<feature type="transmembrane region" description="Helical" evidence="1">
    <location>
        <begin position="190"/>
        <end position="211"/>
    </location>
</feature>
<name>A0A7T0KGN7_9CORY</name>
<sequence length="229" mass="24627">MLNHDEVQAALSARLDGEDYALADDVIDAHVAQCRQCAQFQERSARFARSFLADSGMAPPADLSEVIVAGVEPAWRAAARTRALWLVIARMLLVLVGTLLCLWAVGVVLSSSGVERWTDSQTLAPDADPHKQALLIEAAALRFGLGFGLFYAAWRPQSAIGMAPVVGTMFMFLLGFAVRDIVLGTLGAQQFYSLAALAAATVSLAVAWVATSGYTPRWWLRHLGANPVD</sequence>
<evidence type="ECO:0000256" key="1">
    <source>
        <dbReference type="SAM" id="Phobius"/>
    </source>
</evidence>
<evidence type="ECO:0008006" key="4">
    <source>
        <dbReference type="Google" id="ProtNLM"/>
    </source>
</evidence>
<evidence type="ECO:0000313" key="2">
    <source>
        <dbReference type="EMBL" id="QPK79809.1"/>
    </source>
</evidence>
<protein>
    <recommendedName>
        <fullName evidence="4">Zinc-finger domain-containing protein</fullName>
    </recommendedName>
</protein>
<dbReference type="KEGG" id="cliz:G7Y31_03685"/>
<feature type="transmembrane region" description="Helical" evidence="1">
    <location>
        <begin position="159"/>
        <end position="178"/>
    </location>
</feature>
<keyword evidence="1" id="KW-0472">Membrane</keyword>
<feature type="transmembrane region" description="Helical" evidence="1">
    <location>
        <begin position="83"/>
        <end position="112"/>
    </location>
</feature>
<keyword evidence="1" id="KW-0812">Transmembrane</keyword>
<dbReference type="EMBL" id="CP064954">
    <property type="protein sequence ID" value="QPK79809.1"/>
    <property type="molecule type" value="Genomic_DNA"/>
</dbReference>
<evidence type="ECO:0000313" key="3">
    <source>
        <dbReference type="Proteomes" id="UP000594681"/>
    </source>
</evidence>
<reference evidence="2 3" key="1">
    <citation type="submission" date="2020-11" db="EMBL/GenBank/DDBJ databases">
        <title>Corynebacterium sp. ZJ-599.</title>
        <authorList>
            <person name="Zhou J."/>
        </authorList>
    </citation>
    <scope>NUCLEOTIDE SEQUENCE [LARGE SCALE GENOMIC DNA]</scope>
    <source>
        <strain evidence="2 3">ZJ-599</strain>
    </source>
</reference>
<dbReference type="RefSeq" id="WP_165007860.1">
    <property type="nucleotide sequence ID" value="NZ_CP064954.1"/>
</dbReference>
<keyword evidence="3" id="KW-1185">Reference proteome</keyword>
<dbReference type="AlphaFoldDB" id="A0A7T0KGN7"/>
<organism evidence="2 3">
    <name type="scientific">Corynebacterium lizhenjunii</name>
    <dbReference type="NCBI Taxonomy" id="2709394"/>
    <lineage>
        <taxon>Bacteria</taxon>
        <taxon>Bacillati</taxon>
        <taxon>Actinomycetota</taxon>
        <taxon>Actinomycetes</taxon>
        <taxon>Mycobacteriales</taxon>
        <taxon>Corynebacteriaceae</taxon>
        <taxon>Corynebacterium</taxon>
    </lineage>
</organism>
<proteinExistence type="predicted"/>
<gene>
    <name evidence="2" type="ORF">G7Y31_03685</name>
</gene>
<keyword evidence="1" id="KW-1133">Transmembrane helix</keyword>
<accession>A0A7T0KGN7</accession>
<dbReference type="Proteomes" id="UP000594681">
    <property type="component" value="Chromosome"/>
</dbReference>